<dbReference type="InterPro" id="IPR036291">
    <property type="entry name" value="NAD(P)-bd_dom_sf"/>
</dbReference>
<dbReference type="Gene3D" id="3.90.180.10">
    <property type="entry name" value="Medium-chain alcohol dehydrogenases, catalytic domain"/>
    <property type="match status" value="1"/>
</dbReference>
<proteinExistence type="inferred from homology"/>
<reference evidence="3 4" key="1">
    <citation type="submission" date="2019-05" db="EMBL/GenBank/DDBJ databases">
        <authorList>
            <consortium name="Pathogen Informatics"/>
        </authorList>
    </citation>
    <scope>NUCLEOTIDE SEQUENCE [LARGE SCALE GENOMIC DNA]</scope>
    <source>
        <strain evidence="3 4">NCTC12204</strain>
    </source>
</reference>
<dbReference type="GO" id="GO:0016491">
    <property type="term" value="F:oxidoreductase activity"/>
    <property type="evidence" value="ECO:0007669"/>
    <property type="project" value="UniProtKB-KW"/>
</dbReference>
<organism evidence="3 4">
    <name type="scientific">Enterococcus hirae</name>
    <dbReference type="NCBI Taxonomy" id="1354"/>
    <lineage>
        <taxon>Bacteria</taxon>
        <taxon>Bacillati</taxon>
        <taxon>Bacillota</taxon>
        <taxon>Bacilli</taxon>
        <taxon>Lactobacillales</taxon>
        <taxon>Enterococcaceae</taxon>
        <taxon>Enterococcus</taxon>
    </lineage>
</organism>
<feature type="domain" description="Enoyl reductase (ER)" evidence="2">
    <location>
        <begin position="15"/>
        <end position="337"/>
    </location>
</feature>
<dbReference type="SMART" id="SM00829">
    <property type="entry name" value="PKS_ER"/>
    <property type="match status" value="1"/>
</dbReference>
<dbReference type="PANTHER" id="PTHR43482:SF1">
    <property type="entry name" value="PROTEIN AST1-RELATED"/>
    <property type="match status" value="1"/>
</dbReference>
<keyword evidence="1" id="KW-0862">Zinc</keyword>
<dbReference type="PROSITE" id="PS01162">
    <property type="entry name" value="QOR_ZETA_CRYSTAL"/>
    <property type="match status" value="1"/>
</dbReference>
<dbReference type="InterPro" id="IPR011032">
    <property type="entry name" value="GroES-like_sf"/>
</dbReference>
<gene>
    <name evidence="3" type="ORF">NCTC12204_01161</name>
</gene>
<dbReference type="InterPro" id="IPR002364">
    <property type="entry name" value="Quin_OxRdtase/zeta-crystal_CS"/>
</dbReference>
<dbReference type="PANTHER" id="PTHR43482">
    <property type="entry name" value="PROTEIN AST1-RELATED"/>
    <property type="match status" value="1"/>
</dbReference>
<keyword evidence="1" id="KW-0560">Oxidoreductase</keyword>
<protein>
    <recommendedName>
        <fullName evidence="1">Zinc-type alcohol dehydrogenase-like protein</fullName>
    </recommendedName>
</protein>
<dbReference type="AlphaFoldDB" id="A0A7Z9DI81"/>
<evidence type="ECO:0000256" key="1">
    <source>
        <dbReference type="RuleBase" id="RU364000"/>
    </source>
</evidence>
<dbReference type="InterPro" id="IPR052585">
    <property type="entry name" value="Lipid_raft_assoc_Zn_ADH"/>
</dbReference>
<dbReference type="Gene3D" id="3.40.50.720">
    <property type="entry name" value="NAD(P)-binding Rossmann-like Domain"/>
    <property type="match status" value="1"/>
</dbReference>
<dbReference type="Proteomes" id="UP000352698">
    <property type="component" value="Unassembled WGS sequence"/>
</dbReference>
<dbReference type="Pfam" id="PF08240">
    <property type="entry name" value="ADH_N"/>
    <property type="match status" value="1"/>
</dbReference>
<keyword evidence="1" id="KW-0479">Metal-binding</keyword>
<dbReference type="InterPro" id="IPR013154">
    <property type="entry name" value="ADH-like_N"/>
</dbReference>
<evidence type="ECO:0000259" key="2">
    <source>
        <dbReference type="SMART" id="SM00829"/>
    </source>
</evidence>
<evidence type="ECO:0000313" key="3">
    <source>
        <dbReference type="EMBL" id="VTQ63051.1"/>
    </source>
</evidence>
<dbReference type="Pfam" id="PF13602">
    <property type="entry name" value="ADH_zinc_N_2"/>
    <property type="match status" value="1"/>
</dbReference>
<dbReference type="EMBL" id="CABEEP010000001">
    <property type="protein sequence ID" value="VTQ63051.1"/>
    <property type="molecule type" value="Genomic_DNA"/>
</dbReference>
<dbReference type="SUPFAM" id="SSF50129">
    <property type="entry name" value="GroES-like"/>
    <property type="match status" value="1"/>
</dbReference>
<dbReference type="InterPro" id="IPR020843">
    <property type="entry name" value="ER"/>
</dbReference>
<dbReference type="InterPro" id="IPR014182">
    <property type="entry name" value="ADH_Zn_typ-1"/>
</dbReference>
<sequence>MKKQMKQIGFYEGLPLTDKNSFLEKLAETPVPKKRELLVEISAVSVNPVDVKFRMQTPKQESFTVLGFDAVGRIVAKGPQSENFEIGDRIYYAGSAKQPGSNQEHQLVDERIVAKAPENLTDEASAALPLTAITAYELLFEKFQLIPKESANKGKKILVINGAGGVGSILTQLAKWSGLEVVATASPKNFQWLKENGVDHPIDYHQELKPQLEKVGISTVDVVAVLHDIRPYLTELAEMIQPMGKIGMIVGLDGPIDIASFKNLSVSFEWEYMFTKTDYGQLIETQGEILKHLTALVEEEKIHTTLGKVYREGISKETLKQATKEVETGKVHGKVVITGGFASNEIATEK</sequence>
<dbReference type="SUPFAM" id="SSF51735">
    <property type="entry name" value="NAD(P)-binding Rossmann-fold domains"/>
    <property type="match status" value="1"/>
</dbReference>
<accession>A0A7Z9DI81</accession>
<evidence type="ECO:0000313" key="4">
    <source>
        <dbReference type="Proteomes" id="UP000352698"/>
    </source>
</evidence>
<dbReference type="GO" id="GO:0008270">
    <property type="term" value="F:zinc ion binding"/>
    <property type="evidence" value="ECO:0007669"/>
    <property type="project" value="InterPro"/>
</dbReference>
<name>A0A7Z9DI81_ENTHR</name>
<dbReference type="CDD" id="cd08252">
    <property type="entry name" value="AL_MDR"/>
    <property type="match status" value="1"/>
</dbReference>
<comment type="caution">
    <text evidence="3">The sequence shown here is derived from an EMBL/GenBank/DDBJ whole genome shotgun (WGS) entry which is preliminary data.</text>
</comment>
<comment type="similarity">
    <text evidence="1">Belongs to the zinc-containing alcohol dehydrogenase family. Quinone oxidoreductase subfamily.</text>
</comment>
<dbReference type="NCBIfam" id="TIGR02817">
    <property type="entry name" value="adh_fam_1"/>
    <property type="match status" value="1"/>
</dbReference>
<dbReference type="RefSeq" id="WP_010737400.1">
    <property type="nucleotide sequence ID" value="NZ_CABEEP010000001.1"/>
</dbReference>